<dbReference type="RefSeq" id="YP_001467865.1">
    <property type="nucleotide sequence ID" value="NC_009803.1"/>
</dbReference>
<keyword evidence="1" id="KW-0812">Transmembrane</keyword>
<reference evidence="2 3" key="1">
    <citation type="journal article" date="2008" name="J. Mol. Biol.">
        <title>Genome comparison and proteomic characterization of Thermus thermophilus bacteriophages P23-45 and P74-26: siphoviruses with triplex-forming sequences and the longest known tails.</title>
        <authorList>
            <person name="Minakhin L."/>
            <person name="Goel M."/>
            <person name="Berdygulova Z."/>
            <person name="Ramanculov E."/>
            <person name="Florens L."/>
            <person name="Glazko G."/>
            <person name="Karamychev V.N."/>
            <person name="Slesarev A.I."/>
            <person name="Kozyavkin S.A."/>
            <person name="Khromov I."/>
            <person name="Ackermann H.W."/>
            <person name="Washburn M."/>
            <person name="Mushegian A."/>
            <person name="Severinov K."/>
        </authorList>
    </citation>
    <scope>NUCLEOTIDE SEQUENCE</scope>
</reference>
<feature type="transmembrane region" description="Helical" evidence="1">
    <location>
        <begin position="99"/>
        <end position="120"/>
    </location>
</feature>
<name>A7XX32_BP234</name>
<accession>A7XX32</accession>
<evidence type="ECO:0000313" key="2">
    <source>
        <dbReference type="EMBL" id="ABU96845.1"/>
    </source>
</evidence>
<protein>
    <submittedName>
        <fullName evidence="2">Uncharacterized protein</fullName>
    </submittedName>
</protein>
<dbReference type="KEGG" id="vg:5600435"/>
<keyword evidence="1" id="KW-0472">Membrane</keyword>
<dbReference type="EMBL" id="EU100883">
    <property type="protein sequence ID" value="ABU96845.1"/>
    <property type="molecule type" value="Genomic_DNA"/>
</dbReference>
<sequence>MRTPLIRLGLGIYALALFTSFMHVWEVYSRFGAHFPVLDRVWVALGVALGLDLTALYYSYLSVLGVKSARVGSYLAVSLVWFTVAVSLFSGTQTTTDKVIALVLSTFVLVTTFFLGKVLGELAGYSPTPPVSSLPEETPPQEEEVWLSTKEAASLLGLSKSAFLAKAKKLGLEPRMSQRAMLWRKSDLEAMYAELPRRNE</sequence>
<evidence type="ECO:0000313" key="3">
    <source>
        <dbReference type="Proteomes" id="UP000001132"/>
    </source>
</evidence>
<keyword evidence="3" id="KW-1185">Reference proteome</keyword>
<keyword evidence="1" id="KW-1133">Transmembrane helix</keyword>
<gene>
    <name evidence="2" type="ORF">P23p12</name>
</gene>
<feature type="transmembrane region" description="Helical" evidence="1">
    <location>
        <begin position="37"/>
        <end position="60"/>
    </location>
</feature>
<proteinExistence type="predicted"/>
<organismHost>
    <name type="scientific">Thermus thermophilus</name>
    <dbReference type="NCBI Taxonomy" id="274"/>
</organismHost>
<evidence type="ECO:0000256" key="1">
    <source>
        <dbReference type="SAM" id="Phobius"/>
    </source>
</evidence>
<organism evidence="2 3">
    <name type="scientific">Thermus virus P23-45</name>
    <name type="common">Thermus thermophilus phage P23-45</name>
    <dbReference type="NCBI Taxonomy" id="2914006"/>
    <lineage>
        <taxon>Viruses</taxon>
        <taxon>Duplodnaviria</taxon>
        <taxon>Heunggongvirae</taxon>
        <taxon>Uroviricota</taxon>
        <taxon>Caudoviricetes</taxon>
        <taxon>Oshimavirus</taxon>
        <taxon>Oshimavirus P2345</taxon>
    </lineage>
</organism>
<dbReference type="GeneID" id="5600435"/>
<feature type="transmembrane region" description="Helical" evidence="1">
    <location>
        <begin position="72"/>
        <end position="92"/>
    </location>
</feature>
<feature type="transmembrane region" description="Helical" evidence="1">
    <location>
        <begin position="6"/>
        <end position="25"/>
    </location>
</feature>
<dbReference type="Proteomes" id="UP000001132">
    <property type="component" value="Segment"/>
</dbReference>